<keyword evidence="1" id="KW-0175">Coiled coil</keyword>
<accession>A0A401NGJ2</accession>
<feature type="compositionally biased region" description="Polar residues" evidence="2">
    <location>
        <begin position="83"/>
        <end position="92"/>
    </location>
</feature>
<feature type="compositionally biased region" description="Low complexity" evidence="2">
    <location>
        <begin position="111"/>
        <end position="124"/>
    </location>
</feature>
<dbReference type="EMBL" id="BFAA01006184">
    <property type="protein sequence ID" value="GCB60029.1"/>
    <property type="molecule type" value="Genomic_DNA"/>
</dbReference>
<dbReference type="AlphaFoldDB" id="A0A401NGJ2"/>
<evidence type="ECO:0000313" key="4">
    <source>
        <dbReference type="Proteomes" id="UP000288216"/>
    </source>
</evidence>
<proteinExistence type="predicted"/>
<gene>
    <name evidence="3" type="ORF">scyTo_0012661</name>
</gene>
<comment type="caution">
    <text evidence="3">The sequence shown here is derived from an EMBL/GenBank/DDBJ whole genome shotgun (WGS) entry which is preliminary data.</text>
</comment>
<dbReference type="STRING" id="75743.A0A401NGJ2"/>
<organism evidence="3 4">
    <name type="scientific">Scyliorhinus torazame</name>
    <name type="common">Cloudy catshark</name>
    <name type="synonym">Catulus torazame</name>
    <dbReference type="NCBI Taxonomy" id="75743"/>
    <lineage>
        <taxon>Eukaryota</taxon>
        <taxon>Metazoa</taxon>
        <taxon>Chordata</taxon>
        <taxon>Craniata</taxon>
        <taxon>Vertebrata</taxon>
        <taxon>Chondrichthyes</taxon>
        <taxon>Elasmobranchii</taxon>
        <taxon>Galeomorphii</taxon>
        <taxon>Galeoidea</taxon>
        <taxon>Carcharhiniformes</taxon>
        <taxon>Scyliorhinidae</taxon>
        <taxon>Scyliorhinus</taxon>
    </lineage>
</organism>
<dbReference type="GO" id="GO:0007059">
    <property type="term" value="P:chromosome segregation"/>
    <property type="evidence" value="ECO:0007669"/>
    <property type="project" value="InterPro"/>
</dbReference>
<evidence type="ECO:0000256" key="2">
    <source>
        <dbReference type="SAM" id="MobiDB-lite"/>
    </source>
</evidence>
<evidence type="ECO:0000256" key="1">
    <source>
        <dbReference type="SAM" id="Coils"/>
    </source>
</evidence>
<feature type="compositionally biased region" description="Low complexity" evidence="2">
    <location>
        <begin position="13"/>
        <end position="25"/>
    </location>
</feature>
<feature type="region of interest" description="Disordered" evidence="2">
    <location>
        <begin position="1"/>
        <end position="136"/>
    </location>
</feature>
<dbReference type="InterPro" id="IPR013218">
    <property type="entry name" value="Dsn1/Mis13"/>
</dbReference>
<dbReference type="GO" id="GO:0000444">
    <property type="term" value="C:MIS12/MIND type complex"/>
    <property type="evidence" value="ECO:0007669"/>
    <property type="project" value="InterPro"/>
</dbReference>
<dbReference type="PANTHER" id="PTHR14778">
    <property type="entry name" value="KINETOCHORE-ASSOCIATED PROTEIN DSN1 HOMOLOG"/>
    <property type="match status" value="1"/>
</dbReference>
<dbReference type="OMA" id="QDKSQSW"/>
<name>A0A401NGJ2_SCYTO</name>
<protein>
    <recommendedName>
        <fullName evidence="5">Kinetochore-associated protein DSN1 homolog</fullName>
    </recommendedName>
</protein>
<evidence type="ECO:0000313" key="3">
    <source>
        <dbReference type="EMBL" id="GCB60029.1"/>
    </source>
</evidence>
<dbReference type="Proteomes" id="UP000288216">
    <property type="component" value="Unassembled WGS sequence"/>
</dbReference>
<dbReference type="OrthoDB" id="10044040at2759"/>
<keyword evidence="4" id="KW-1185">Reference proteome</keyword>
<dbReference type="Pfam" id="PF08202">
    <property type="entry name" value="MIS13"/>
    <property type="match status" value="1"/>
</dbReference>
<sequence>MEEGGSVKKRLRNSNQNTSLSQSSSPKRKCIKQQKPGNPEHVAKQEETPPSSSPLTRRSARLNPGRCADASLTPQEHDHANPTCHTKMSPASPSKEPEVSKAPSPNKQAKKSLLSQSWRRSSLKGGKGRKSLPPIHQDSTEICEGIRMDLPEDERLALLLQACLEYTLQKLQRTLETREDFSLEAFQTHVSGISNDVKRVVETMKIDGTLKKCTEKPDDVLPAPETEIMMKQLKDDIARLNAECKAWDRLLDVYQQNINAASDLGKVAVAGETLEPVMMMENSQIDVIKTKPDYRCYFDEDVTILQNMECIMDQLQLTMNLITRDRQEWDSSLQSISEELASRTFKGLEECPLQKFLTVMKE</sequence>
<feature type="coiled-coil region" evidence="1">
    <location>
        <begin position="223"/>
        <end position="257"/>
    </location>
</feature>
<dbReference type="GO" id="GO:0051301">
    <property type="term" value="P:cell division"/>
    <property type="evidence" value="ECO:0007669"/>
    <property type="project" value="InterPro"/>
</dbReference>
<reference evidence="3 4" key="1">
    <citation type="journal article" date="2018" name="Nat. Ecol. Evol.">
        <title>Shark genomes provide insights into elasmobranch evolution and the origin of vertebrates.</title>
        <authorList>
            <person name="Hara Y"/>
            <person name="Yamaguchi K"/>
            <person name="Onimaru K"/>
            <person name="Kadota M"/>
            <person name="Koyanagi M"/>
            <person name="Keeley SD"/>
            <person name="Tatsumi K"/>
            <person name="Tanaka K"/>
            <person name="Motone F"/>
            <person name="Kageyama Y"/>
            <person name="Nozu R"/>
            <person name="Adachi N"/>
            <person name="Nishimura O"/>
            <person name="Nakagawa R"/>
            <person name="Tanegashima C"/>
            <person name="Kiyatake I"/>
            <person name="Matsumoto R"/>
            <person name="Murakumo K"/>
            <person name="Nishida K"/>
            <person name="Terakita A"/>
            <person name="Kuratani S"/>
            <person name="Sato K"/>
            <person name="Hyodo S Kuraku.S."/>
        </authorList>
    </citation>
    <scope>NUCLEOTIDE SEQUENCE [LARGE SCALE GENOMIC DNA]</scope>
</reference>
<dbReference type="PANTHER" id="PTHR14778:SF2">
    <property type="entry name" value="KINETOCHORE-ASSOCIATED PROTEIN DSN1 HOMOLOG"/>
    <property type="match status" value="1"/>
</dbReference>
<evidence type="ECO:0008006" key="5">
    <source>
        <dbReference type="Google" id="ProtNLM"/>
    </source>
</evidence>